<organism evidence="1 2">
    <name type="scientific">Candidatus Accumulibacter contiguus</name>
    <dbReference type="NCBI Taxonomy" id="2954381"/>
    <lineage>
        <taxon>Bacteria</taxon>
        <taxon>Pseudomonadati</taxon>
        <taxon>Pseudomonadota</taxon>
        <taxon>Betaproteobacteria</taxon>
        <taxon>Candidatus Accumulibacter</taxon>
    </lineage>
</organism>
<gene>
    <name evidence="1" type="ORF">E4Q08_23805</name>
</gene>
<accession>A0ABX1THW9</accession>
<protein>
    <submittedName>
        <fullName evidence="1">Uncharacterized protein</fullName>
    </submittedName>
</protein>
<proteinExistence type="predicted"/>
<dbReference type="Proteomes" id="UP000886469">
    <property type="component" value="Unassembled WGS sequence"/>
</dbReference>
<keyword evidence="2" id="KW-1185">Reference proteome</keyword>
<reference evidence="1" key="1">
    <citation type="submission" date="2019-03" db="EMBL/GenBank/DDBJ databases">
        <title>Metabolic reconstructions from genomes of highly enriched 'Candidatus Accumulibacter' and 'Candidatus Competibacter' bioreactor populations.</title>
        <authorList>
            <person name="Annavajhala M.K."/>
            <person name="Welles L."/>
            <person name="Abbas B."/>
            <person name="Sorokin D."/>
            <person name="Park H."/>
            <person name="Van Loosdrecht M."/>
            <person name="Chandran K."/>
        </authorList>
    </citation>
    <scope>NUCLEOTIDE SEQUENCE</scope>
    <source>
        <strain evidence="1">SBR_L</strain>
    </source>
</reference>
<name>A0ABX1THW9_9PROT</name>
<evidence type="ECO:0000313" key="1">
    <source>
        <dbReference type="EMBL" id="NMQ08036.1"/>
    </source>
</evidence>
<evidence type="ECO:0000313" key="2">
    <source>
        <dbReference type="Proteomes" id="UP000886469"/>
    </source>
</evidence>
<sequence>MRTDSFSVEIGLPPLSDEAAVEMDDFLIDFLGLFESHYGDQIRRFYQDRSFGNLADLRPRSRLPDDDPPF</sequence>
<dbReference type="RefSeq" id="WP_169072237.1">
    <property type="nucleotide sequence ID" value="NZ_JAZKUC010000001.1"/>
</dbReference>
<comment type="caution">
    <text evidence="1">The sequence shown here is derived from an EMBL/GenBank/DDBJ whole genome shotgun (WGS) entry which is preliminary data.</text>
</comment>
<dbReference type="EMBL" id="SPMX01000150">
    <property type="protein sequence ID" value="NMQ08036.1"/>
    <property type="molecule type" value="Genomic_DNA"/>
</dbReference>